<dbReference type="PANTHER" id="PTHR12260:SF6">
    <property type="entry name" value="DAMAGE-CONTROL PHOSPHATASE ARMT1"/>
    <property type="match status" value="1"/>
</dbReference>
<sequence>MELPERLSARFEGSFAYKTVKDRLPTILVSVIDTLHKEKEKLAEKYPVQGTTQLKEVVSRLSKLRYEMMTNKPLNYLDDELPDASIWNDYLCQLSKSGDTPSWFRSHWLYVECLMYRQIVSSLKQSQVLADFDPFFESKKKSYLTSLDAIHTVIGYLTSKTSSPPTDVLDRKMLLREFLEVYVYICACLCVCVHLCVQIFVRIS</sequence>
<dbReference type="Gene3D" id="1.20.930.60">
    <property type="match status" value="1"/>
</dbReference>
<comment type="catalytic activity">
    <reaction evidence="1 10">
        <text>L-glutamyl-[protein] + S-adenosyl-L-methionine = [protein]-L-glutamate 5-O-methyl ester + S-adenosyl-L-homocysteine</text>
        <dbReference type="Rhea" id="RHEA:24452"/>
        <dbReference type="Rhea" id="RHEA-COMP:10208"/>
        <dbReference type="Rhea" id="RHEA-COMP:10311"/>
        <dbReference type="ChEBI" id="CHEBI:29973"/>
        <dbReference type="ChEBI" id="CHEBI:57856"/>
        <dbReference type="ChEBI" id="CHEBI:59789"/>
        <dbReference type="ChEBI" id="CHEBI:82795"/>
    </reaction>
</comment>
<comment type="catalytic activity">
    <reaction evidence="9 10">
        <text>beta-D-fructose 6-phosphate = dihydroxyacetone + D-glyceraldehyde 3-phosphate</text>
        <dbReference type="Rhea" id="RHEA:28002"/>
        <dbReference type="ChEBI" id="CHEBI:16016"/>
        <dbReference type="ChEBI" id="CHEBI:57634"/>
        <dbReference type="ChEBI" id="CHEBI:59776"/>
    </reaction>
</comment>
<keyword evidence="11" id="KW-1133">Transmembrane helix</keyword>
<dbReference type="InterPro" id="IPR002791">
    <property type="entry name" value="ARMT1-like_metal-bd"/>
</dbReference>
<evidence type="ECO:0000256" key="8">
    <source>
        <dbReference type="ARBA" id="ARBA00045980"/>
    </source>
</evidence>
<evidence type="ECO:0000256" key="4">
    <source>
        <dbReference type="ARBA" id="ARBA00022596"/>
    </source>
</evidence>
<reference evidence="13" key="1">
    <citation type="submission" date="2020-06" db="EMBL/GenBank/DDBJ databases">
        <title>Draft genome of Bugula neritina, a colonial animal packing powerful symbionts and potential medicines.</title>
        <authorList>
            <person name="Rayko M."/>
        </authorList>
    </citation>
    <scope>NUCLEOTIDE SEQUENCE [LARGE SCALE GENOMIC DNA]</scope>
    <source>
        <strain evidence="13">Kwan_BN1</strain>
    </source>
</reference>
<evidence type="ECO:0000256" key="1">
    <source>
        <dbReference type="ARBA" id="ARBA00000807"/>
    </source>
</evidence>
<keyword evidence="6 10" id="KW-0378">Hydrolase</keyword>
<dbReference type="InterPro" id="IPR036075">
    <property type="entry name" value="ARMT-1-like_metal-bd_sf"/>
</dbReference>
<dbReference type="EMBL" id="VXIV02003257">
    <property type="protein sequence ID" value="KAF6019035.1"/>
    <property type="molecule type" value="Genomic_DNA"/>
</dbReference>
<keyword evidence="10" id="KW-0489">Methyltransferase</keyword>
<comment type="cofactor">
    <cofactor evidence="10">
        <name>Mn(2+)</name>
        <dbReference type="ChEBI" id="CHEBI:29035"/>
    </cofactor>
    <cofactor evidence="10">
        <name>Ni(2+)</name>
        <dbReference type="ChEBI" id="CHEBI:49786"/>
    </cofactor>
</comment>
<comment type="similarity">
    <text evidence="3 10">Belongs to the damage-control phosphatase family. Sugar phosphate phosphatase III subfamily.</text>
</comment>
<dbReference type="EC" id="3.1.3.-" evidence="10"/>
<evidence type="ECO:0000256" key="9">
    <source>
        <dbReference type="ARBA" id="ARBA00048809"/>
    </source>
</evidence>
<dbReference type="PANTHER" id="PTHR12260">
    <property type="entry name" value="DAMAGE-CONTROL PHOSPHATASE ARMT1"/>
    <property type="match status" value="1"/>
</dbReference>
<dbReference type="SUPFAM" id="SSF111321">
    <property type="entry name" value="AF1104-like"/>
    <property type="match status" value="1"/>
</dbReference>
<evidence type="ECO:0000256" key="3">
    <source>
        <dbReference type="ARBA" id="ARBA00009519"/>
    </source>
</evidence>
<dbReference type="GO" id="GO:0051998">
    <property type="term" value="F:protein carboxyl O-methyltransferase activity"/>
    <property type="evidence" value="ECO:0007669"/>
    <property type="project" value="UniProtKB-UniRule"/>
</dbReference>
<dbReference type="GO" id="GO:0016791">
    <property type="term" value="F:phosphatase activity"/>
    <property type="evidence" value="ECO:0007669"/>
    <property type="project" value="TreeGrafter"/>
</dbReference>
<dbReference type="GO" id="GO:0046872">
    <property type="term" value="F:metal ion binding"/>
    <property type="evidence" value="ECO:0007669"/>
    <property type="project" value="UniProtKB-UniRule"/>
</dbReference>
<evidence type="ECO:0000256" key="2">
    <source>
        <dbReference type="ARBA" id="ARBA00001326"/>
    </source>
</evidence>
<dbReference type="Proteomes" id="UP000593567">
    <property type="component" value="Unassembled WGS sequence"/>
</dbReference>
<keyword evidence="7 10" id="KW-0464">Manganese</keyword>
<keyword evidence="14" id="KW-1185">Reference proteome</keyword>
<dbReference type="GO" id="GO:0032259">
    <property type="term" value="P:methylation"/>
    <property type="evidence" value="ECO:0007669"/>
    <property type="project" value="UniProtKB-KW"/>
</dbReference>
<gene>
    <name evidence="13" type="ORF">EB796_022636</name>
</gene>
<keyword evidence="11" id="KW-0812">Transmembrane</keyword>
<accession>A0A7J7IZ12</accession>
<keyword evidence="10" id="KW-0808">Transferase</keyword>
<evidence type="ECO:0000256" key="6">
    <source>
        <dbReference type="ARBA" id="ARBA00022801"/>
    </source>
</evidence>
<dbReference type="OrthoDB" id="541375at2759"/>
<dbReference type="AlphaFoldDB" id="A0A7J7IZ12"/>
<keyword evidence="5 10" id="KW-0479">Metal-binding</keyword>
<dbReference type="GO" id="GO:0006974">
    <property type="term" value="P:DNA damage response"/>
    <property type="evidence" value="ECO:0007669"/>
    <property type="project" value="TreeGrafter"/>
</dbReference>
<evidence type="ECO:0000313" key="14">
    <source>
        <dbReference type="Proteomes" id="UP000593567"/>
    </source>
</evidence>
<dbReference type="Pfam" id="PF01937">
    <property type="entry name" value="ARMT1-like_dom"/>
    <property type="match status" value="1"/>
</dbReference>
<keyword evidence="11" id="KW-0472">Membrane</keyword>
<dbReference type="InterPro" id="IPR039763">
    <property type="entry name" value="ARMT1"/>
</dbReference>
<proteinExistence type="inferred from homology"/>
<protein>
    <recommendedName>
        <fullName evidence="10">Sugar phosphate phosphatase</fullName>
        <ecNumber evidence="10">2.1.1.-</ecNumber>
        <ecNumber evidence="10">3.1.3.-</ecNumber>
    </recommendedName>
</protein>
<keyword evidence="4" id="KW-0533">Nickel</keyword>
<evidence type="ECO:0000256" key="11">
    <source>
        <dbReference type="SAM" id="Phobius"/>
    </source>
</evidence>
<comment type="function">
    <text evidence="8 10">Metal-dependent phosphatase that shows phosphatase activity against several substrates, including fructose-1-phosphate and fructose-6-phosphate. Its preference for fructose-1-phosphate, a strong glycating agent that causes DNA damage rather than a canonical yeast metabolite, suggests a damage-control function in hexose phosphate metabolism. Has also been shown to have O-methyltransferase activity that methylates glutamate residues of target proteins to form gamma-glutamyl methyl ester residues. Possibly methylates PCNA, suggesting it is involved in the DNA damage response.</text>
</comment>
<organism evidence="13 14">
    <name type="scientific">Bugula neritina</name>
    <name type="common">Brown bryozoan</name>
    <name type="synonym">Sertularia neritina</name>
    <dbReference type="NCBI Taxonomy" id="10212"/>
    <lineage>
        <taxon>Eukaryota</taxon>
        <taxon>Metazoa</taxon>
        <taxon>Spiralia</taxon>
        <taxon>Lophotrochozoa</taxon>
        <taxon>Bryozoa</taxon>
        <taxon>Gymnolaemata</taxon>
        <taxon>Cheilostomatida</taxon>
        <taxon>Flustrina</taxon>
        <taxon>Buguloidea</taxon>
        <taxon>Bugulidae</taxon>
        <taxon>Bugula</taxon>
    </lineage>
</organism>
<comment type="domain">
    <text evidence="10">Subfamily III proteins have a conserved RTxK motif about 40-50 residues from the C-terminus; the threonine may be replaced by serine or cysteine.</text>
</comment>
<evidence type="ECO:0000256" key="10">
    <source>
        <dbReference type="RuleBase" id="RU367030"/>
    </source>
</evidence>
<evidence type="ECO:0000313" key="13">
    <source>
        <dbReference type="EMBL" id="KAF6019035.1"/>
    </source>
</evidence>
<name>A0A7J7IZ12_BUGNE</name>
<evidence type="ECO:0000256" key="7">
    <source>
        <dbReference type="ARBA" id="ARBA00023211"/>
    </source>
</evidence>
<evidence type="ECO:0000256" key="5">
    <source>
        <dbReference type="ARBA" id="ARBA00022723"/>
    </source>
</evidence>
<dbReference type="GO" id="GO:0005634">
    <property type="term" value="C:nucleus"/>
    <property type="evidence" value="ECO:0007669"/>
    <property type="project" value="TreeGrafter"/>
</dbReference>
<evidence type="ECO:0000259" key="12">
    <source>
        <dbReference type="Pfam" id="PF01937"/>
    </source>
</evidence>
<feature type="transmembrane region" description="Helical" evidence="11">
    <location>
        <begin position="181"/>
        <end position="201"/>
    </location>
</feature>
<comment type="caution">
    <text evidence="13">The sequence shown here is derived from an EMBL/GenBank/DDBJ whole genome shotgun (WGS) entry which is preliminary data.</text>
</comment>
<feature type="domain" description="Damage-control phosphatase ARMT1-like metal-binding" evidence="12">
    <location>
        <begin position="19"/>
        <end position="181"/>
    </location>
</feature>
<comment type="catalytic activity">
    <reaction evidence="2 10">
        <text>beta-D-fructose 1-phosphate + H2O = D-fructose + phosphate</text>
        <dbReference type="Rhea" id="RHEA:35603"/>
        <dbReference type="ChEBI" id="CHEBI:15377"/>
        <dbReference type="ChEBI" id="CHEBI:37721"/>
        <dbReference type="ChEBI" id="CHEBI:43474"/>
        <dbReference type="ChEBI" id="CHEBI:138881"/>
    </reaction>
</comment>
<dbReference type="EC" id="2.1.1.-" evidence="10"/>